<protein>
    <recommendedName>
        <fullName evidence="3">AAA+ ATPase domain-containing protein</fullName>
    </recommendedName>
</protein>
<organism evidence="4">
    <name type="scientific">marine sediment metagenome</name>
    <dbReference type="NCBI Taxonomy" id="412755"/>
    <lineage>
        <taxon>unclassified sequences</taxon>
        <taxon>metagenomes</taxon>
        <taxon>ecological metagenomes</taxon>
    </lineage>
</organism>
<dbReference type="AlphaFoldDB" id="X1TSZ6"/>
<sequence>MSGRSGSGSMMEVKNVSKNFGTVRALSNVSFNLESGKILGLVGDNGSGKSTLLKILSGDLQPSGGKIFIEGKITRFRSPADAMKMGIAIAYQFLELVDSASVWENFYMGREINKGKSPFLDIKKMKQLSAEAIAKHGPKFNIDSEVGEFLASK</sequence>
<keyword evidence="1" id="KW-0547">Nucleotide-binding</keyword>
<reference evidence="4" key="1">
    <citation type="journal article" date="2014" name="Front. Microbiol.">
        <title>High frequency of phylogenetically diverse reductive dehalogenase-homologous genes in deep subseafloor sedimentary metagenomes.</title>
        <authorList>
            <person name="Kawai M."/>
            <person name="Futagami T."/>
            <person name="Toyoda A."/>
            <person name="Takaki Y."/>
            <person name="Nishi S."/>
            <person name="Hori S."/>
            <person name="Arai W."/>
            <person name="Tsubouchi T."/>
            <person name="Morono Y."/>
            <person name="Uchiyama I."/>
            <person name="Ito T."/>
            <person name="Fujiyama A."/>
            <person name="Inagaki F."/>
            <person name="Takami H."/>
        </authorList>
    </citation>
    <scope>NUCLEOTIDE SEQUENCE</scope>
    <source>
        <strain evidence="4">Expedition CK06-06</strain>
    </source>
</reference>
<feature type="non-terminal residue" evidence="4">
    <location>
        <position position="153"/>
    </location>
</feature>
<dbReference type="GO" id="GO:0005524">
    <property type="term" value="F:ATP binding"/>
    <property type="evidence" value="ECO:0007669"/>
    <property type="project" value="UniProtKB-KW"/>
</dbReference>
<evidence type="ECO:0000256" key="2">
    <source>
        <dbReference type="ARBA" id="ARBA00022840"/>
    </source>
</evidence>
<dbReference type="InterPro" id="IPR003593">
    <property type="entry name" value="AAA+_ATPase"/>
</dbReference>
<feature type="domain" description="AAA+ ATPase" evidence="3">
    <location>
        <begin position="35"/>
        <end position="150"/>
    </location>
</feature>
<evidence type="ECO:0000259" key="3">
    <source>
        <dbReference type="SMART" id="SM00382"/>
    </source>
</evidence>
<dbReference type="Pfam" id="PF00005">
    <property type="entry name" value="ABC_tran"/>
    <property type="match status" value="1"/>
</dbReference>
<proteinExistence type="predicted"/>
<dbReference type="InterPro" id="IPR003439">
    <property type="entry name" value="ABC_transporter-like_ATP-bd"/>
</dbReference>
<dbReference type="InterPro" id="IPR027417">
    <property type="entry name" value="P-loop_NTPase"/>
</dbReference>
<dbReference type="PANTHER" id="PTHR43790:SF8">
    <property type="entry name" value="SUGAR ABC TRANSPORTER ATP-BINDING PROTEIN"/>
    <property type="match status" value="1"/>
</dbReference>
<keyword evidence="2" id="KW-0067">ATP-binding</keyword>
<evidence type="ECO:0000256" key="1">
    <source>
        <dbReference type="ARBA" id="ARBA00022741"/>
    </source>
</evidence>
<dbReference type="SMART" id="SM00382">
    <property type="entry name" value="AAA"/>
    <property type="match status" value="1"/>
</dbReference>
<dbReference type="Gene3D" id="3.40.50.300">
    <property type="entry name" value="P-loop containing nucleotide triphosphate hydrolases"/>
    <property type="match status" value="1"/>
</dbReference>
<accession>X1TSZ6</accession>
<name>X1TSZ6_9ZZZZ</name>
<comment type="caution">
    <text evidence="4">The sequence shown here is derived from an EMBL/GenBank/DDBJ whole genome shotgun (WGS) entry which is preliminary data.</text>
</comment>
<gene>
    <name evidence="4" type="ORF">S12H4_21421</name>
</gene>
<dbReference type="EMBL" id="BARW01011013">
    <property type="protein sequence ID" value="GAI83164.1"/>
    <property type="molecule type" value="Genomic_DNA"/>
</dbReference>
<evidence type="ECO:0000313" key="4">
    <source>
        <dbReference type="EMBL" id="GAI83164.1"/>
    </source>
</evidence>
<dbReference type="PANTHER" id="PTHR43790">
    <property type="entry name" value="CARBOHYDRATE TRANSPORT ATP-BINDING PROTEIN MG119-RELATED"/>
    <property type="match status" value="1"/>
</dbReference>
<dbReference type="SUPFAM" id="SSF52540">
    <property type="entry name" value="P-loop containing nucleoside triphosphate hydrolases"/>
    <property type="match status" value="1"/>
</dbReference>
<dbReference type="InterPro" id="IPR050107">
    <property type="entry name" value="ABC_carbohydrate_import_ATPase"/>
</dbReference>
<dbReference type="GO" id="GO:0016887">
    <property type="term" value="F:ATP hydrolysis activity"/>
    <property type="evidence" value="ECO:0007669"/>
    <property type="project" value="InterPro"/>
</dbReference>